<sequence>MKKIIIILLLIVAGVFFYIAALDKYCDQREDFMLGICEITKFIPSDKG</sequence>
<dbReference type="EMBL" id="NRQY01000001">
    <property type="protein sequence ID" value="RUT65345.1"/>
    <property type="molecule type" value="Genomic_DNA"/>
</dbReference>
<evidence type="ECO:0000313" key="11">
    <source>
        <dbReference type="Proteomes" id="UP000244682"/>
    </source>
</evidence>
<evidence type="ECO:0000256" key="3">
    <source>
        <dbReference type="ARBA" id="ARBA00022692"/>
    </source>
</evidence>
<gene>
    <name evidence="7" type="primary">mgrB</name>
    <name evidence="6" type="ORF">AM380_14825</name>
    <name evidence="10" type="ORF">CKG00_02240</name>
    <name evidence="9" type="ORF">CYG68_05490</name>
    <name evidence="8" type="ORF">I8608_001076</name>
    <name evidence="7" type="ORF">PN925_002348</name>
</gene>
<evidence type="ECO:0000313" key="9">
    <source>
        <dbReference type="EMBL" id="MBE8611869.1"/>
    </source>
</evidence>
<evidence type="ECO:0000256" key="4">
    <source>
        <dbReference type="ARBA" id="ARBA00022989"/>
    </source>
</evidence>
<evidence type="ECO:0000313" key="6">
    <source>
        <dbReference type="EMBL" id="AWC94819.1"/>
    </source>
</evidence>
<dbReference type="Proteomes" id="UP000244682">
    <property type="component" value="Chromosome"/>
</dbReference>
<reference evidence="10 12" key="1">
    <citation type="submission" date="2017-08" db="EMBL/GenBank/DDBJ databases">
        <title>Draft genome sequence of pheromone producing symbiont Morganella morganii, of the female New Zealand grass grub Costelytra giveni.</title>
        <authorList>
            <person name="Laugraud A."/>
            <person name="Young S.D."/>
            <person name="Hurst M.H."/>
        </authorList>
    </citation>
    <scope>NUCLEOTIDE SEQUENCE [LARGE SCALE GENOMIC DNA]</scope>
    <source>
        <strain evidence="10 12">MMsCG</strain>
    </source>
</reference>
<dbReference type="OrthoDB" id="6574460at2"/>
<keyword evidence="2" id="KW-0997">Cell inner membrane</keyword>
<evidence type="ECO:0000256" key="5">
    <source>
        <dbReference type="ARBA" id="ARBA00023136"/>
    </source>
</evidence>
<dbReference type="Proteomes" id="UP000650477">
    <property type="component" value="Unassembled WGS sequence"/>
</dbReference>
<reference evidence="7" key="6">
    <citation type="submission" date="2024-02" db="EMBL/GenBank/DDBJ databases">
        <authorList>
            <consortium name="Clinical and Environmental Microbiology Branch: Whole genome sequencing antimicrobial resistance pathogens in the healthcare setting"/>
        </authorList>
    </citation>
    <scope>NUCLEOTIDE SEQUENCE</scope>
    <source>
        <strain evidence="7">2023KU-00017</strain>
    </source>
</reference>
<evidence type="ECO:0000313" key="10">
    <source>
        <dbReference type="EMBL" id="RUT65345.1"/>
    </source>
</evidence>
<keyword evidence="5" id="KW-0472">Membrane</keyword>
<reference evidence="9" key="2">
    <citation type="submission" date="2017-12" db="EMBL/GenBank/DDBJ databases">
        <title>Genome sequencing and analysis.</title>
        <authorList>
            <person name="Huang Y.-T."/>
        </authorList>
    </citation>
    <scope>NUCLEOTIDE SEQUENCE</scope>
    <source>
        <strain evidence="9">VGH116</strain>
    </source>
</reference>
<keyword evidence="1" id="KW-1003">Cell membrane</keyword>
<dbReference type="InterPro" id="IPR020907">
    <property type="entry name" value="MgrB"/>
</dbReference>
<evidence type="ECO:0000256" key="1">
    <source>
        <dbReference type="ARBA" id="ARBA00022475"/>
    </source>
</evidence>
<dbReference type="AlphaFoldDB" id="A0A0M0IU99"/>
<dbReference type="RefSeq" id="WP_025154858.1">
    <property type="nucleotide sequence ID" value="NZ_CABMNP010000265.1"/>
</dbReference>
<dbReference type="EMBL" id="DACSWI010000002">
    <property type="protein sequence ID" value="HAT3808262.1"/>
    <property type="molecule type" value="Genomic_DNA"/>
</dbReference>
<reference evidence="8" key="5">
    <citation type="submission" date="2020-10" db="EMBL/GenBank/DDBJ databases">
        <authorList>
            <consortium name="NCBI Pathogen Detection Project"/>
        </authorList>
    </citation>
    <scope>NUCLEOTIDE SEQUENCE</scope>
    <source>
        <strain evidence="8">Morganella morganii ARLG-3209</strain>
    </source>
</reference>
<proteinExistence type="predicted"/>
<keyword evidence="3" id="KW-0812">Transmembrane</keyword>
<organism evidence="10 12">
    <name type="scientific">Morganella morganii</name>
    <name type="common">Proteus morganii</name>
    <dbReference type="NCBI Taxonomy" id="582"/>
    <lineage>
        <taxon>Bacteria</taxon>
        <taxon>Pseudomonadati</taxon>
        <taxon>Pseudomonadota</taxon>
        <taxon>Gammaproteobacteria</taxon>
        <taxon>Enterobacterales</taxon>
        <taxon>Morganellaceae</taxon>
        <taxon>Morganella</taxon>
    </lineage>
</organism>
<evidence type="ECO:0000313" key="8">
    <source>
        <dbReference type="EMBL" id="HAT3808262.1"/>
    </source>
</evidence>
<accession>A0A0M0IU99</accession>
<evidence type="ECO:0000313" key="12">
    <source>
        <dbReference type="Proteomes" id="UP000286908"/>
    </source>
</evidence>
<name>A0A0M0IU99_MORMO</name>
<dbReference type="EMBL" id="CP028956">
    <property type="protein sequence ID" value="AWC94819.1"/>
    <property type="molecule type" value="Genomic_DNA"/>
</dbReference>
<reference evidence="8" key="3">
    <citation type="journal article" date="2018" name="Genome Biol.">
        <title>SKESA: strategic k-mer extension for scrupulous assemblies.</title>
        <authorList>
            <person name="Souvorov A."/>
            <person name="Agarwala R."/>
            <person name="Lipman D.J."/>
        </authorList>
    </citation>
    <scope>NUCLEOTIDE SEQUENCE</scope>
    <source>
        <strain evidence="8">Morganella morganii ARLG-3209</strain>
    </source>
</reference>
<dbReference type="Proteomes" id="UP000286908">
    <property type="component" value="Unassembled WGS sequence"/>
</dbReference>
<dbReference type="Pfam" id="PF13998">
    <property type="entry name" value="MgrB"/>
    <property type="match status" value="1"/>
</dbReference>
<keyword evidence="4" id="KW-1133">Transmembrane helix</keyword>
<evidence type="ECO:0000256" key="2">
    <source>
        <dbReference type="ARBA" id="ARBA00022519"/>
    </source>
</evidence>
<reference evidence="6 11" key="4">
    <citation type="submission" date="2018-04" db="EMBL/GenBank/DDBJ databases">
        <title>Whole genome sequencing of Morganella morganii AR_0133.</title>
        <authorList>
            <person name="Conlan S."/>
            <person name="Thomas P.J."/>
            <person name="Mullikin J."/>
            <person name="Frank K.M."/>
            <person name="Segre J.A."/>
        </authorList>
    </citation>
    <scope>NUCLEOTIDE SEQUENCE [LARGE SCALE GENOMIC DNA]</scope>
    <source>
        <strain evidence="6 11">AR_0133</strain>
    </source>
</reference>
<protein>
    <submittedName>
        <fullName evidence="10">PhoP regulon feedback inhibition membrane protein MgrB</fullName>
    </submittedName>
    <submittedName>
        <fullName evidence="7">PhoP/PhoQ regulator MgrB</fullName>
    </submittedName>
</protein>
<evidence type="ECO:0000313" key="7">
    <source>
        <dbReference type="EMBL" id="EMO9456965.1"/>
    </source>
</evidence>
<dbReference type="Proteomes" id="UP000865968">
    <property type="component" value="Unassembled WGS sequence"/>
</dbReference>
<dbReference type="EMBL" id="ABKJEP030000030">
    <property type="protein sequence ID" value="EMO9456965.1"/>
    <property type="molecule type" value="Genomic_DNA"/>
</dbReference>
<dbReference type="EMBL" id="PKLF01000004">
    <property type="protein sequence ID" value="MBE8611869.1"/>
    <property type="molecule type" value="Genomic_DNA"/>
</dbReference>